<evidence type="ECO:0000256" key="3">
    <source>
        <dbReference type="ARBA" id="ARBA00022676"/>
    </source>
</evidence>
<keyword evidence="7 11" id="KW-1133">Transmembrane helix</keyword>
<dbReference type="FunFam" id="3.90.550.50:FF:000001">
    <property type="entry name" value="Hexosyltransferase"/>
    <property type="match status" value="1"/>
</dbReference>
<organism evidence="12 13">
    <name type="scientific">Drosophila pseudoobscura pseudoobscura</name>
    <name type="common">Fruit fly</name>
    <dbReference type="NCBI Taxonomy" id="46245"/>
    <lineage>
        <taxon>Eukaryota</taxon>
        <taxon>Metazoa</taxon>
        <taxon>Ecdysozoa</taxon>
        <taxon>Arthropoda</taxon>
        <taxon>Hexapoda</taxon>
        <taxon>Insecta</taxon>
        <taxon>Pterygota</taxon>
        <taxon>Neoptera</taxon>
        <taxon>Endopterygota</taxon>
        <taxon>Diptera</taxon>
        <taxon>Brachycera</taxon>
        <taxon>Muscomorpha</taxon>
        <taxon>Ephydroidea</taxon>
        <taxon>Drosophilidae</taxon>
        <taxon>Drosophila</taxon>
        <taxon>Sophophora</taxon>
    </lineage>
</organism>
<comment type="similarity">
    <text evidence="2 11">Belongs to the glycosyltransferase 31 family.</text>
</comment>
<keyword evidence="5 11" id="KW-0812">Transmembrane</keyword>
<dbReference type="EC" id="2.4.1.-" evidence="11"/>
<sequence>MYPGKVNLNYSAVKWKLTQCQRAAPIILFRGFFFILIALFLYTMYHVFQFINYQELIKRNTPLSDWTIGTSLNLSDYISPLDDTALIVPRGFCKSKTLLLIVVASSVNGYDQRQDIRETWGNTTHFNYPVFAKLHSHLKGSYRPPMESRLRLYSDFLSGEGETLTASVQVVFLIGRSKNSSPRDNESLVQVWEEAYRYNDILQEDFIDTYNNLTLKSVLALKHVKNSCSESTAYFFKCDDDTFVNVPNLLQFILGGTVPLYNDSILYTSRWQSSLRATKGVMIGNKFTDSQPIINVNSKWYMPYYMYPHSTYPEYLSGGGYLLSIDAVQRLYEAAWSTKMVYLEDIYVTGLSAQQAHLKPRHSSLFTILRTTRFCSFKAMIIHHQVKGRQLRDAWKFFTDFSEKCSPPDSIVD</sequence>
<accession>A0A6I8V2C1</accession>
<dbReference type="PANTHER" id="PTHR11214:SF314">
    <property type="entry name" value="HEXOSYLTRANSFERASE"/>
    <property type="match status" value="1"/>
</dbReference>
<evidence type="ECO:0000313" key="12">
    <source>
        <dbReference type="Proteomes" id="UP000001819"/>
    </source>
</evidence>
<evidence type="ECO:0000256" key="2">
    <source>
        <dbReference type="ARBA" id="ARBA00008661"/>
    </source>
</evidence>
<keyword evidence="8 11" id="KW-0333">Golgi apparatus</keyword>
<evidence type="ECO:0000256" key="10">
    <source>
        <dbReference type="ARBA" id="ARBA00023180"/>
    </source>
</evidence>
<keyword evidence="6 11" id="KW-0735">Signal-anchor</keyword>
<evidence type="ECO:0000256" key="7">
    <source>
        <dbReference type="ARBA" id="ARBA00022989"/>
    </source>
</evidence>
<gene>
    <name evidence="13" type="primary">LOC6897132</name>
</gene>
<evidence type="ECO:0000256" key="6">
    <source>
        <dbReference type="ARBA" id="ARBA00022968"/>
    </source>
</evidence>
<proteinExistence type="inferred from homology"/>
<keyword evidence="12" id="KW-1185">Reference proteome</keyword>
<dbReference type="GO" id="GO:0016758">
    <property type="term" value="F:hexosyltransferase activity"/>
    <property type="evidence" value="ECO:0007669"/>
    <property type="project" value="InterPro"/>
</dbReference>
<keyword evidence="3 11" id="KW-0328">Glycosyltransferase</keyword>
<dbReference type="PANTHER" id="PTHR11214">
    <property type="entry name" value="BETA-1,3-N-ACETYLGLUCOSAMINYLTRANSFERASE"/>
    <property type="match status" value="1"/>
</dbReference>
<dbReference type="KEGG" id="dpo:6897132"/>
<evidence type="ECO:0000313" key="13">
    <source>
        <dbReference type="RefSeq" id="XP_002137312.3"/>
    </source>
</evidence>
<name>A0A6I8V2C1_DROPS</name>
<dbReference type="InParanoid" id="A0A6I8V2C1"/>
<feature type="transmembrane region" description="Helical" evidence="11">
    <location>
        <begin position="27"/>
        <end position="48"/>
    </location>
</feature>
<protein>
    <recommendedName>
        <fullName evidence="11">Hexosyltransferase</fullName>
        <ecNumber evidence="11">2.4.1.-</ecNumber>
    </recommendedName>
</protein>
<dbReference type="AlphaFoldDB" id="A0A6I8V2C1"/>
<evidence type="ECO:0000256" key="5">
    <source>
        <dbReference type="ARBA" id="ARBA00022692"/>
    </source>
</evidence>
<keyword evidence="9 11" id="KW-0472">Membrane</keyword>
<dbReference type="RefSeq" id="XP_002137312.3">
    <property type="nucleotide sequence ID" value="XM_002137276.3"/>
</dbReference>
<dbReference type="Gene3D" id="3.90.550.50">
    <property type="match status" value="1"/>
</dbReference>
<evidence type="ECO:0000256" key="11">
    <source>
        <dbReference type="RuleBase" id="RU363063"/>
    </source>
</evidence>
<dbReference type="GO" id="GO:0000139">
    <property type="term" value="C:Golgi membrane"/>
    <property type="evidence" value="ECO:0007669"/>
    <property type="project" value="UniProtKB-SubCell"/>
</dbReference>
<evidence type="ECO:0000256" key="9">
    <source>
        <dbReference type="ARBA" id="ARBA00023136"/>
    </source>
</evidence>
<keyword evidence="10" id="KW-0325">Glycoprotein</keyword>
<reference evidence="12" key="1">
    <citation type="submission" date="2024-06" db="UniProtKB">
        <authorList>
            <consortium name="RefSeq"/>
        </authorList>
    </citation>
    <scope>NUCLEOTIDE SEQUENCE [LARGE SCALE GENOMIC DNA]</scope>
    <source>
        <strain evidence="12">MV2-25</strain>
    </source>
</reference>
<dbReference type="GO" id="GO:0006493">
    <property type="term" value="P:protein O-linked glycosylation"/>
    <property type="evidence" value="ECO:0007669"/>
    <property type="project" value="TreeGrafter"/>
</dbReference>
<dbReference type="Pfam" id="PF01762">
    <property type="entry name" value="Galactosyl_T"/>
    <property type="match status" value="1"/>
</dbReference>
<evidence type="ECO:0000256" key="8">
    <source>
        <dbReference type="ARBA" id="ARBA00023034"/>
    </source>
</evidence>
<dbReference type="InterPro" id="IPR002659">
    <property type="entry name" value="Glyco_trans_31"/>
</dbReference>
<evidence type="ECO:0000256" key="1">
    <source>
        <dbReference type="ARBA" id="ARBA00004323"/>
    </source>
</evidence>
<keyword evidence="4" id="KW-0808">Transferase</keyword>
<comment type="subcellular location">
    <subcellularLocation>
        <location evidence="1 11">Golgi apparatus membrane</location>
        <topology evidence="1 11">Single-pass type II membrane protein</topology>
    </subcellularLocation>
</comment>
<evidence type="ECO:0000256" key="4">
    <source>
        <dbReference type="ARBA" id="ARBA00022679"/>
    </source>
</evidence>
<dbReference type="Proteomes" id="UP000001819">
    <property type="component" value="Chromosome 2"/>
</dbReference>
<reference evidence="13" key="2">
    <citation type="submission" date="2025-08" db="UniProtKB">
        <authorList>
            <consortium name="RefSeq"/>
        </authorList>
    </citation>
    <scope>IDENTIFICATION</scope>
    <source>
        <strain evidence="13">MV-25-SWS-2005</strain>
        <tissue evidence="13">Whole body</tissue>
    </source>
</reference>